<accession>A0A4P7D739</accession>
<dbReference type="KEGG" id="ppai:E1956_35380"/>
<evidence type="ECO:0000313" key="2">
    <source>
        <dbReference type="Proteomes" id="UP000295727"/>
    </source>
</evidence>
<protein>
    <submittedName>
        <fullName evidence="1">Uncharacterized protein</fullName>
    </submittedName>
</protein>
<sequence length="130" mass="14551">MHKPMSVELINEYGEHAVRVNVEGHAALLDAPEVDALIEELGKLRATMRPAVPEQPLRTHQYVLEIDPCWYTERNPLFDGAVVFLRHTGLGWAGFAIPTESMHRLKEALSAHEAAAKREAHHLPVHALPN</sequence>
<organism evidence="1 2">
    <name type="scientific">Paraburkholderia pallida</name>
    <dbReference type="NCBI Taxonomy" id="2547399"/>
    <lineage>
        <taxon>Bacteria</taxon>
        <taxon>Pseudomonadati</taxon>
        <taxon>Pseudomonadota</taxon>
        <taxon>Betaproteobacteria</taxon>
        <taxon>Burkholderiales</taxon>
        <taxon>Burkholderiaceae</taxon>
        <taxon>Paraburkholderia</taxon>
    </lineage>
</organism>
<dbReference type="EMBL" id="CP038151">
    <property type="protein sequence ID" value="QBR02524.1"/>
    <property type="molecule type" value="Genomic_DNA"/>
</dbReference>
<evidence type="ECO:0000313" key="1">
    <source>
        <dbReference type="EMBL" id="QBR02524.1"/>
    </source>
</evidence>
<gene>
    <name evidence="1" type="ORF">E1956_35380</name>
</gene>
<dbReference type="Proteomes" id="UP000295727">
    <property type="component" value="Chromosome 4"/>
</dbReference>
<proteinExistence type="predicted"/>
<reference evidence="1 2" key="1">
    <citation type="submission" date="2019-03" db="EMBL/GenBank/DDBJ databases">
        <title>Paraburkholderia sp. 7MH5, isolated from subtropical forest soil.</title>
        <authorList>
            <person name="Gao Z.-H."/>
            <person name="Qiu L.-H."/>
        </authorList>
    </citation>
    <scope>NUCLEOTIDE SEQUENCE [LARGE SCALE GENOMIC DNA]</scope>
    <source>
        <strain evidence="1 2">7MH5</strain>
    </source>
</reference>
<dbReference type="OrthoDB" id="9110673at2"/>
<dbReference type="AlphaFoldDB" id="A0A4P7D739"/>
<name>A0A4P7D739_9BURK</name>
<keyword evidence="2" id="KW-1185">Reference proteome</keyword>
<dbReference type="RefSeq" id="WP_134758048.1">
    <property type="nucleotide sequence ID" value="NZ_CP038151.1"/>
</dbReference>